<feature type="binding site" evidence="6">
    <location>
        <position position="247"/>
    </location>
    <ligand>
        <name>S-adenosyl-L-methionine</name>
        <dbReference type="ChEBI" id="CHEBI:59789"/>
    </ligand>
</feature>
<feature type="binding site" evidence="6">
    <location>
        <position position="238"/>
    </location>
    <ligand>
        <name>S-adenosyl-L-methionine</name>
        <dbReference type="ChEBI" id="CHEBI:59789"/>
    </ligand>
</feature>
<keyword evidence="1 6" id="KW-0963">Cytoplasm</keyword>
<keyword evidence="9" id="KW-1185">Reference proteome</keyword>
<dbReference type="InterPro" id="IPR029064">
    <property type="entry name" value="Ribosomal_eL30-like_sf"/>
</dbReference>
<dbReference type="Proteomes" id="UP001410394">
    <property type="component" value="Unassembled WGS sequence"/>
</dbReference>
<dbReference type="InterPro" id="IPR029028">
    <property type="entry name" value="Alpha/beta_knot_MTases"/>
</dbReference>
<evidence type="ECO:0000256" key="5">
    <source>
        <dbReference type="ARBA" id="ARBA00022691"/>
    </source>
</evidence>
<dbReference type="EC" id="2.1.1.185" evidence="6"/>
<evidence type="ECO:0000256" key="1">
    <source>
        <dbReference type="ARBA" id="ARBA00022490"/>
    </source>
</evidence>
<dbReference type="EMBL" id="JBDIVE010000003">
    <property type="protein sequence ID" value="MEN3068555.1"/>
    <property type="molecule type" value="Genomic_DNA"/>
</dbReference>
<sequence>MQPSLQANKQVVREGPAVAEQDKSTRYLHGFHAIAAKLRHDPEGVLEVFIAAGRQDQRMRDLVERAEAAGVRLIPTDATRLEGMAGTHRHQGVVARVDGKRREIKLEDVLDTLTENALLLVLDGVQDPHNLGACLRVADAVGAHAVIAPKDRAVGLNATAVKVASGAADTVPYVTVTNLARALREMQEVGIWCVGAAGEATKSLYEIDQTGPIAWVLGAEGDGLRRLTRETCDELAQIPMLGSVESLNVSVASGVCLFEARRQRGALSKS</sequence>
<evidence type="ECO:0000313" key="8">
    <source>
        <dbReference type="EMBL" id="MEN3068555.1"/>
    </source>
</evidence>
<dbReference type="PANTHER" id="PTHR46429:SF1">
    <property type="entry name" value="23S RRNA (GUANOSINE-2'-O-)-METHYLTRANSFERASE RLMB"/>
    <property type="match status" value="1"/>
</dbReference>
<feature type="binding site" evidence="6">
    <location>
        <position position="218"/>
    </location>
    <ligand>
        <name>S-adenosyl-L-methionine</name>
        <dbReference type="ChEBI" id="CHEBI:59789"/>
    </ligand>
</feature>
<dbReference type="NCBIfam" id="TIGR00186">
    <property type="entry name" value="rRNA_methyl_3"/>
    <property type="match status" value="1"/>
</dbReference>
<dbReference type="InterPro" id="IPR024915">
    <property type="entry name" value="23S_rRNA_MeTrfase_RlmB"/>
</dbReference>
<evidence type="ECO:0000256" key="4">
    <source>
        <dbReference type="ARBA" id="ARBA00022679"/>
    </source>
</evidence>
<comment type="caution">
    <text evidence="8">The sequence shown here is derived from an EMBL/GenBank/DDBJ whole genome shotgun (WGS) entry which is preliminary data.</text>
</comment>
<accession>A0ABU9YXT4</accession>
<dbReference type="InterPro" id="IPR013123">
    <property type="entry name" value="SpoU_subst-bd"/>
</dbReference>
<evidence type="ECO:0000259" key="7">
    <source>
        <dbReference type="SMART" id="SM00967"/>
    </source>
</evidence>
<keyword evidence="3 6" id="KW-0489">Methyltransferase</keyword>
<evidence type="ECO:0000313" key="9">
    <source>
        <dbReference type="Proteomes" id="UP001410394"/>
    </source>
</evidence>
<feature type="domain" description="RNA 2-O ribose methyltransferase substrate binding" evidence="7">
    <location>
        <begin position="27"/>
        <end position="103"/>
    </location>
</feature>
<dbReference type="CDD" id="cd18103">
    <property type="entry name" value="SpoU-like_RlmB"/>
    <property type="match status" value="1"/>
</dbReference>
<keyword evidence="4 6" id="KW-0808">Transferase</keyword>
<dbReference type="RefSeq" id="WP_345919321.1">
    <property type="nucleotide sequence ID" value="NZ_JBDIVE010000003.1"/>
</dbReference>
<keyword evidence="5 6" id="KW-0949">S-adenosyl-L-methionine</keyword>
<evidence type="ECO:0000256" key="2">
    <source>
        <dbReference type="ARBA" id="ARBA00022552"/>
    </source>
</evidence>
<dbReference type="Pfam" id="PF00588">
    <property type="entry name" value="SpoU_methylase"/>
    <property type="match status" value="1"/>
</dbReference>
<dbReference type="Pfam" id="PF08032">
    <property type="entry name" value="SpoU_sub_bind"/>
    <property type="match status" value="1"/>
</dbReference>
<dbReference type="HAMAP" id="MF_01887">
    <property type="entry name" value="23SrRNA_methyltr_B"/>
    <property type="match status" value="1"/>
</dbReference>
<proteinExistence type="inferred from homology"/>
<comment type="function">
    <text evidence="6">Specifically methylates the ribose of guanosine 2251 in 23S rRNA.</text>
</comment>
<gene>
    <name evidence="6 8" type="primary">rlmB</name>
    <name evidence="8" type="ORF">ABDB84_08700</name>
</gene>
<comment type="catalytic activity">
    <reaction evidence="6">
        <text>guanosine(2251) in 23S rRNA + S-adenosyl-L-methionine = 2'-O-methylguanosine(2251) in 23S rRNA + S-adenosyl-L-homocysteine + H(+)</text>
        <dbReference type="Rhea" id="RHEA:24140"/>
        <dbReference type="Rhea" id="RHEA-COMP:10239"/>
        <dbReference type="Rhea" id="RHEA-COMP:10241"/>
        <dbReference type="ChEBI" id="CHEBI:15378"/>
        <dbReference type="ChEBI" id="CHEBI:57856"/>
        <dbReference type="ChEBI" id="CHEBI:59789"/>
        <dbReference type="ChEBI" id="CHEBI:74269"/>
        <dbReference type="ChEBI" id="CHEBI:74445"/>
        <dbReference type="EC" id="2.1.1.185"/>
    </reaction>
</comment>
<dbReference type="SUPFAM" id="SSF55315">
    <property type="entry name" value="L30e-like"/>
    <property type="match status" value="1"/>
</dbReference>
<comment type="similarity">
    <text evidence="6">Belongs to the class IV-like SAM-binding methyltransferase superfamily. RNA methyltransferase TrmH family. RlmB subfamily.</text>
</comment>
<dbReference type="InterPro" id="IPR029026">
    <property type="entry name" value="tRNA_m1G_MTases_N"/>
</dbReference>
<dbReference type="Gene3D" id="3.40.1280.10">
    <property type="match status" value="1"/>
</dbReference>
<organism evidence="8 9">
    <name type="scientific">Uliginosibacterium sediminicola</name>
    <dbReference type="NCBI Taxonomy" id="2024550"/>
    <lineage>
        <taxon>Bacteria</taxon>
        <taxon>Pseudomonadati</taxon>
        <taxon>Pseudomonadota</taxon>
        <taxon>Betaproteobacteria</taxon>
        <taxon>Rhodocyclales</taxon>
        <taxon>Zoogloeaceae</taxon>
        <taxon>Uliginosibacterium</taxon>
    </lineage>
</organism>
<evidence type="ECO:0000256" key="3">
    <source>
        <dbReference type="ARBA" id="ARBA00022603"/>
    </source>
</evidence>
<keyword evidence="2 6" id="KW-0698">rRNA processing</keyword>
<dbReference type="SUPFAM" id="SSF75217">
    <property type="entry name" value="alpha/beta knot"/>
    <property type="match status" value="1"/>
</dbReference>
<dbReference type="PANTHER" id="PTHR46429">
    <property type="entry name" value="23S RRNA (GUANOSINE-2'-O-)-METHYLTRANSFERASE RLMB"/>
    <property type="match status" value="1"/>
</dbReference>
<dbReference type="Gene3D" id="3.30.1330.30">
    <property type="match status" value="1"/>
</dbReference>
<dbReference type="InterPro" id="IPR001537">
    <property type="entry name" value="SpoU_MeTrfase"/>
</dbReference>
<name>A0ABU9YXT4_9RHOO</name>
<reference evidence="8 9" key="1">
    <citation type="journal article" date="2018" name="Int. J. Syst. Evol. Microbiol.">
        <title>Uliginosibacterium sediminicola sp. nov., isolated from freshwater sediment.</title>
        <authorList>
            <person name="Hwang W.M."/>
            <person name="Kim S.M."/>
            <person name="Kang K."/>
            <person name="Ahn T.Y."/>
        </authorList>
    </citation>
    <scope>NUCLEOTIDE SEQUENCE [LARGE SCALE GENOMIC DNA]</scope>
    <source>
        <strain evidence="8 9">M1-21</strain>
    </source>
</reference>
<dbReference type="SMART" id="SM00967">
    <property type="entry name" value="SpoU_sub_bind"/>
    <property type="match status" value="1"/>
</dbReference>
<dbReference type="InterPro" id="IPR004441">
    <property type="entry name" value="rRNA_MeTrfase_TrmH"/>
</dbReference>
<comment type="subcellular location">
    <subcellularLocation>
        <location evidence="6">Cytoplasm</location>
    </subcellularLocation>
</comment>
<evidence type="ECO:0000256" key="6">
    <source>
        <dbReference type="HAMAP-Rule" id="MF_01887"/>
    </source>
</evidence>
<protein>
    <recommendedName>
        <fullName evidence="6">23S rRNA (guanosine-2'-O-)-methyltransferase RlmB</fullName>
        <ecNumber evidence="6">2.1.1.185</ecNumber>
    </recommendedName>
    <alternativeName>
        <fullName evidence="6">23S rRNA (guanosine2251 2'-O)-methyltransferase</fullName>
    </alternativeName>
    <alternativeName>
        <fullName evidence="6">23S rRNA Gm2251 2'-O-methyltransferase</fullName>
    </alternativeName>
</protein>